<dbReference type="Gene3D" id="2.20.100.10">
    <property type="entry name" value="Thrombospondin type-1 (TSP1) repeat"/>
    <property type="match status" value="1"/>
</dbReference>
<dbReference type="InterPro" id="IPR000884">
    <property type="entry name" value="TSP1_rpt"/>
</dbReference>
<sequence length="89" mass="9325">APCGGGVSQRTRECIGLCDAKLATESRPCNIGPCCEWSPWSPWSLCSVTCGRGGSSHRVRECSCGVGCIGKFNEVTNCDSSIPCVIPLS</sequence>
<gene>
    <name evidence="1" type="ORF">SVUK_LOCUS10677</name>
</gene>
<reference evidence="1 2" key="1">
    <citation type="submission" date="2018-11" db="EMBL/GenBank/DDBJ databases">
        <authorList>
            <consortium name="Pathogen Informatics"/>
        </authorList>
    </citation>
    <scope>NUCLEOTIDE SEQUENCE [LARGE SCALE GENOMIC DNA]</scope>
</reference>
<accession>A0A3P7J709</accession>
<feature type="non-terminal residue" evidence="1">
    <location>
        <position position="1"/>
    </location>
</feature>
<protein>
    <submittedName>
        <fullName evidence="1">Uncharacterized protein</fullName>
    </submittedName>
</protein>
<dbReference type="EMBL" id="UYYB01095675">
    <property type="protein sequence ID" value="VDM75679.1"/>
    <property type="molecule type" value="Genomic_DNA"/>
</dbReference>
<dbReference type="SMART" id="SM00209">
    <property type="entry name" value="TSP1"/>
    <property type="match status" value="1"/>
</dbReference>
<dbReference type="AlphaFoldDB" id="A0A3P7J709"/>
<dbReference type="SUPFAM" id="SSF82895">
    <property type="entry name" value="TSP-1 type 1 repeat"/>
    <property type="match status" value="1"/>
</dbReference>
<dbReference type="PROSITE" id="PS50092">
    <property type="entry name" value="TSP1"/>
    <property type="match status" value="2"/>
</dbReference>
<keyword evidence="2" id="KW-1185">Reference proteome</keyword>
<evidence type="ECO:0000313" key="2">
    <source>
        <dbReference type="Proteomes" id="UP000270094"/>
    </source>
</evidence>
<proteinExistence type="predicted"/>
<dbReference type="Pfam" id="PF00090">
    <property type="entry name" value="TSP_1"/>
    <property type="match status" value="1"/>
</dbReference>
<dbReference type="Proteomes" id="UP000270094">
    <property type="component" value="Unassembled WGS sequence"/>
</dbReference>
<dbReference type="OrthoDB" id="5868789at2759"/>
<evidence type="ECO:0000313" key="1">
    <source>
        <dbReference type="EMBL" id="VDM75679.1"/>
    </source>
</evidence>
<organism evidence="1 2">
    <name type="scientific">Strongylus vulgaris</name>
    <name type="common">Blood worm</name>
    <dbReference type="NCBI Taxonomy" id="40348"/>
    <lineage>
        <taxon>Eukaryota</taxon>
        <taxon>Metazoa</taxon>
        <taxon>Ecdysozoa</taxon>
        <taxon>Nematoda</taxon>
        <taxon>Chromadorea</taxon>
        <taxon>Rhabditida</taxon>
        <taxon>Rhabditina</taxon>
        <taxon>Rhabditomorpha</taxon>
        <taxon>Strongyloidea</taxon>
        <taxon>Strongylidae</taxon>
        <taxon>Strongylus</taxon>
    </lineage>
</organism>
<dbReference type="InterPro" id="IPR036383">
    <property type="entry name" value="TSP1_rpt_sf"/>
</dbReference>
<name>A0A3P7J709_STRVU</name>